<evidence type="ECO:0000313" key="2">
    <source>
        <dbReference type="Proteomes" id="UP000502894"/>
    </source>
</evidence>
<evidence type="ECO:0000313" key="1">
    <source>
        <dbReference type="EMBL" id="BCA95612.1"/>
    </source>
</evidence>
<name>A0A6F8T6F9_9GAMM</name>
<dbReference type="KEGG" id="lant:TUM19329_19730"/>
<dbReference type="RefSeq" id="WP_173237174.1">
    <property type="nucleotide sequence ID" value="NZ_AP022839.1"/>
</dbReference>
<organism evidence="1 2">
    <name type="scientific">Legionella antarctica</name>
    <dbReference type="NCBI Taxonomy" id="2708020"/>
    <lineage>
        <taxon>Bacteria</taxon>
        <taxon>Pseudomonadati</taxon>
        <taxon>Pseudomonadota</taxon>
        <taxon>Gammaproteobacteria</taxon>
        <taxon>Legionellales</taxon>
        <taxon>Legionellaceae</taxon>
        <taxon>Legionella</taxon>
    </lineage>
</organism>
<accession>A0A6F8T6F9</accession>
<dbReference type="Proteomes" id="UP000502894">
    <property type="component" value="Chromosome"/>
</dbReference>
<keyword evidence="2" id="KW-1185">Reference proteome</keyword>
<evidence type="ECO:0008006" key="3">
    <source>
        <dbReference type="Google" id="ProtNLM"/>
    </source>
</evidence>
<reference evidence="1" key="1">
    <citation type="journal article" date="2020" name="Microbiol. Resour. Announc.">
        <title>Complete Genome Sequence of Novel Psychrotolerant Legionella Strain TUM19329, Isolated from Antarctic Lake Sediment.</title>
        <authorList>
            <person name="Shimada S."/>
            <person name="Nakai R."/>
            <person name="Aoki K."/>
            <person name="Shimoeda N."/>
            <person name="Ohno G."/>
            <person name="Miyazaki Y."/>
            <person name="Kudoh S."/>
            <person name="Imura S."/>
            <person name="Watanabe K."/>
            <person name="Ishii Y."/>
            <person name="Tateda K."/>
        </authorList>
    </citation>
    <scope>NUCLEOTIDE SEQUENCE [LARGE SCALE GENOMIC DNA]</scope>
    <source>
        <strain evidence="1">TUM19329</strain>
    </source>
</reference>
<gene>
    <name evidence="1" type="ORF">TUM19329_19730</name>
</gene>
<dbReference type="AlphaFoldDB" id="A0A6F8T6F9"/>
<proteinExistence type="predicted"/>
<sequence>MSHTFKYCLLLLTFYCGSGITAPYLDRSNYWICTTHDNANLQWSAKSTYQKAALNIAYATCKKESKTPSSCKASKADCEGFNQGMSTRPMWKCTALDRTAVPWQSNFYAQRDDAALGARAYCKENSTIPETCYINLVTCVSFQEGVRL</sequence>
<protein>
    <recommendedName>
        <fullName evidence="3">DUF4189 domain-containing protein</fullName>
    </recommendedName>
</protein>
<dbReference type="EMBL" id="AP022839">
    <property type="protein sequence ID" value="BCA95612.1"/>
    <property type="molecule type" value="Genomic_DNA"/>
</dbReference>